<name>A0A7X9RSB1_9BACT</name>
<keyword evidence="3" id="KW-1185">Reference proteome</keyword>
<dbReference type="AlphaFoldDB" id="A0A7X9RSB1"/>
<comment type="similarity">
    <text evidence="1">Belongs to the ROK (NagC/XylR) family.</text>
</comment>
<evidence type="ECO:0000313" key="3">
    <source>
        <dbReference type="Proteomes" id="UP000576082"/>
    </source>
</evidence>
<dbReference type="Proteomes" id="UP000576082">
    <property type="component" value="Unassembled WGS sequence"/>
</dbReference>
<protein>
    <submittedName>
        <fullName evidence="2">ROK family protein</fullName>
    </submittedName>
</protein>
<evidence type="ECO:0000313" key="2">
    <source>
        <dbReference type="EMBL" id="NME66811.1"/>
    </source>
</evidence>
<dbReference type="InterPro" id="IPR043129">
    <property type="entry name" value="ATPase_NBD"/>
</dbReference>
<gene>
    <name evidence="2" type="ORF">HHU12_02430</name>
</gene>
<reference evidence="2 3" key="1">
    <citation type="submission" date="2020-04" db="EMBL/GenBank/DDBJ databases">
        <title>Flammeovirga sp. SR4, a novel species isolated from seawater.</title>
        <authorList>
            <person name="Wang X."/>
        </authorList>
    </citation>
    <scope>NUCLEOTIDE SEQUENCE [LARGE SCALE GENOMIC DNA]</scope>
    <source>
        <strain evidence="2 3">ATCC 23126</strain>
    </source>
</reference>
<evidence type="ECO:0000256" key="1">
    <source>
        <dbReference type="ARBA" id="ARBA00006479"/>
    </source>
</evidence>
<proteinExistence type="inferred from homology"/>
<organism evidence="2 3">
    <name type="scientific">Flammeovirga aprica JL-4</name>
    <dbReference type="NCBI Taxonomy" id="694437"/>
    <lineage>
        <taxon>Bacteria</taxon>
        <taxon>Pseudomonadati</taxon>
        <taxon>Bacteroidota</taxon>
        <taxon>Cytophagia</taxon>
        <taxon>Cytophagales</taxon>
        <taxon>Flammeovirgaceae</taxon>
        <taxon>Flammeovirga</taxon>
    </lineage>
</organism>
<dbReference type="SUPFAM" id="SSF53067">
    <property type="entry name" value="Actin-like ATPase domain"/>
    <property type="match status" value="1"/>
</dbReference>
<dbReference type="PANTHER" id="PTHR18964">
    <property type="entry name" value="ROK (REPRESSOR, ORF, KINASE) FAMILY"/>
    <property type="match status" value="1"/>
</dbReference>
<dbReference type="PANTHER" id="PTHR18964:SF149">
    <property type="entry name" value="BIFUNCTIONAL UDP-N-ACETYLGLUCOSAMINE 2-EPIMERASE_N-ACETYLMANNOSAMINE KINASE"/>
    <property type="match status" value="1"/>
</dbReference>
<dbReference type="EMBL" id="JABANE010000004">
    <property type="protein sequence ID" value="NME66811.1"/>
    <property type="molecule type" value="Genomic_DNA"/>
</dbReference>
<dbReference type="Gene3D" id="3.30.420.40">
    <property type="match status" value="2"/>
</dbReference>
<accession>A0A7X9RSB1</accession>
<dbReference type="InterPro" id="IPR000600">
    <property type="entry name" value="ROK"/>
</dbReference>
<dbReference type="Pfam" id="PF00480">
    <property type="entry name" value="ROK"/>
    <property type="match status" value="1"/>
</dbReference>
<sequence>MKTTIGIDLGGTHIKYALINEEGEIIKNGLLPSQAHVSAQQILSNIQKAIEVCLSSAKEDENEVIGIGVGTPGIVDTDKGIVLGGAENLKNWKNIPLKDNLEAVFNLPVFVDNDANMMAWGEHGFGAGKEVKDAVYLTIGTGIGGAIIVQNTMLRGSFFAGGELGMMYLNANKFTSNENIKGYWEDFASTSALVDDYKYLLRKNRKPTLSIDGKKIAEDFLSGDEDAIAVVQRHFEYIGMGIASLIHIMNPKKIIIGGGISQAGSFYLEGIQEQVAQLTYPICAENVEVCTASLGNAAGCLGAGYTAFKNLKSDVVSV</sequence>
<dbReference type="RefSeq" id="WP_169654651.1">
    <property type="nucleotide sequence ID" value="NZ_JABANE010000004.1"/>
</dbReference>
<comment type="caution">
    <text evidence="2">The sequence shown here is derived from an EMBL/GenBank/DDBJ whole genome shotgun (WGS) entry which is preliminary data.</text>
</comment>